<reference evidence="5 6" key="1">
    <citation type="submission" date="2022-06" db="EMBL/GenBank/DDBJ databases">
        <title>Paraconexibacter antarcticus.</title>
        <authorList>
            <person name="Kim C.S."/>
        </authorList>
    </citation>
    <scope>NUCLEOTIDE SEQUENCE [LARGE SCALE GENOMIC DNA]</scope>
    <source>
        <strain evidence="5 6">02-257</strain>
    </source>
</reference>
<accession>A0ABY5DP54</accession>
<evidence type="ECO:0000256" key="3">
    <source>
        <dbReference type="ARBA" id="ARBA00022898"/>
    </source>
</evidence>
<keyword evidence="3" id="KW-0663">Pyridoxal phosphate</keyword>
<dbReference type="InterPro" id="IPR015421">
    <property type="entry name" value="PyrdxlP-dep_Trfase_major"/>
</dbReference>
<dbReference type="EMBL" id="CP098502">
    <property type="protein sequence ID" value="UTI63816.1"/>
    <property type="molecule type" value="Genomic_DNA"/>
</dbReference>
<dbReference type="Gene3D" id="3.40.640.10">
    <property type="entry name" value="Type I PLP-dependent aspartate aminotransferase-like (Major domain)"/>
    <property type="match status" value="1"/>
</dbReference>
<protein>
    <submittedName>
        <fullName evidence="5">Aminotransferase class I/II-fold pyridoxal phosphate-dependent enzyme</fullName>
    </submittedName>
</protein>
<sequence length="344" mass="36120">MRGFASDNYAGIHPEVLAAITAANDGTHAKAYGADPVTARMEALFREHFGEDARAYVMFNGTGANVTALRACCRPWEGVICADTAHVHVDEGGAPERMGGLKLLTTPTPDGKLTPADVARLTIRVGDEHAVQARVVTVTQPTELGTLYSLEELRALAEAAHARGLLLHVDGARLANAAVALGTGFRAFTTDAGVDVLTFGATKNGALGAEAVVFLTAGLDDGFLYLRKQSMQLASKGRFYAAQLAAQLDGDLWHRAAAQANAMAQRLAAGVAAIDGVRVTQAVQASAVFAILPPVAATQVMAAFPFYVWDEHTGEVRWMCSWDTTEAEVDGFVAAIAQAVAQAG</sequence>
<dbReference type="Gene3D" id="3.90.1150.10">
    <property type="entry name" value="Aspartate Aminotransferase, domain 1"/>
    <property type="match status" value="1"/>
</dbReference>
<dbReference type="RefSeq" id="WP_254570537.1">
    <property type="nucleotide sequence ID" value="NZ_CP098502.1"/>
</dbReference>
<name>A0ABY5DP54_9ACTN</name>
<dbReference type="InterPro" id="IPR001597">
    <property type="entry name" value="ArAA_b-elim_lyase/Thr_aldolase"/>
</dbReference>
<feature type="domain" description="Aromatic amino acid beta-eliminating lyase/threonine aldolase" evidence="4">
    <location>
        <begin position="4"/>
        <end position="286"/>
    </location>
</feature>
<evidence type="ECO:0000259" key="4">
    <source>
        <dbReference type="Pfam" id="PF01212"/>
    </source>
</evidence>
<comment type="similarity">
    <text evidence="2">Belongs to the threonine aldolase family.</text>
</comment>
<evidence type="ECO:0000313" key="5">
    <source>
        <dbReference type="EMBL" id="UTI63816.1"/>
    </source>
</evidence>
<keyword evidence="5" id="KW-0808">Transferase</keyword>
<comment type="cofactor">
    <cofactor evidence="1">
        <name>pyridoxal 5'-phosphate</name>
        <dbReference type="ChEBI" id="CHEBI:597326"/>
    </cofactor>
</comment>
<keyword evidence="5" id="KW-0032">Aminotransferase</keyword>
<organism evidence="5 6">
    <name type="scientific">Paraconexibacter antarcticus</name>
    <dbReference type="NCBI Taxonomy" id="2949664"/>
    <lineage>
        <taxon>Bacteria</taxon>
        <taxon>Bacillati</taxon>
        <taxon>Actinomycetota</taxon>
        <taxon>Thermoleophilia</taxon>
        <taxon>Solirubrobacterales</taxon>
        <taxon>Paraconexibacteraceae</taxon>
        <taxon>Paraconexibacter</taxon>
    </lineage>
</organism>
<evidence type="ECO:0000256" key="2">
    <source>
        <dbReference type="ARBA" id="ARBA00006966"/>
    </source>
</evidence>
<dbReference type="Pfam" id="PF01212">
    <property type="entry name" value="Beta_elim_lyase"/>
    <property type="match status" value="1"/>
</dbReference>
<dbReference type="InterPro" id="IPR015424">
    <property type="entry name" value="PyrdxlP-dep_Trfase"/>
</dbReference>
<evidence type="ECO:0000256" key="1">
    <source>
        <dbReference type="ARBA" id="ARBA00001933"/>
    </source>
</evidence>
<dbReference type="GO" id="GO:0008483">
    <property type="term" value="F:transaminase activity"/>
    <property type="evidence" value="ECO:0007669"/>
    <property type="project" value="UniProtKB-KW"/>
</dbReference>
<dbReference type="PANTHER" id="PTHR48097:SF5">
    <property type="entry name" value="LOW SPECIFICITY L-THREONINE ALDOLASE"/>
    <property type="match status" value="1"/>
</dbReference>
<dbReference type="Proteomes" id="UP001056035">
    <property type="component" value="Chromosome"/>
</dbReference>
<dbReference type="PANTHER" id="PTHR48097">
    <property type="entry name" value="L-THREONINE ALDOLASE-RELATED"/>
    <property type="match status" value="1"/>
</dbReference>
<dbReference type="SUPFAM" id="SSF53383">
    <property type="entry name" value="PLP-dependent transferases"/>
    <property type="match status" value="1"/>
</dbReference>
<gene>
    <name evidence="5" type="ORF">NBH00_21035</name>
</gene>
<keyword evidence="6" id="KW-1185">Reference proteome</keyword>
<proteinExistence type="inferred from homology"/>
<evidence type="ECO:0000313" key="6">
    <source>
        <dbReference type="Proteomes" id="UP001056035"/>
    </source>
</evidence>
<dbReference type="InterPro" id="IPR015422">
    <property type="entry name" value="PyrdxlP-dep_Trfase_small"/>
</dbReference>